<organism evidence="11 12">
    <name type="scientific">Tepidiforma bonchosmolovskayae</name>
    <dbReference type="NCBI Taxonomy" id="2601677"/>
    <lineage>
        <taxon>Bacteria</taxon>
        <taxon>Bacillati</taxon>
        <taxon>Chloroflexota</taxon>
        <taxon>Tepidiformia</taxon>
        <taxon>Tepidiformales</taxon>
        <taxon>Tepidiformaceae</taxon>
        <taxon>Tepidiforma</taxon>
    </lineage>
</organism>
<feature type="region of interest" description="Disordered" evidence="10">
    <location>
        <begin position="112"/>
        <end position="154"/>
    </location>
</feature>
<evidence type="ECO:0000256" key="1">
    <source>
        <dbReference type="ARBA" id="ARBA00006540"/>
    </source>
</evidence>
<gene>
    <name evidence="7" type="primary">rplC</name>
    <name evidence="11" type="ORF">Tbon_09390</name>
</gene>
<dbReference type="PANTHER" id="PTHR11229">
    <property type="entry name" value="50S RIBOSOMAL PROTEIN L3"/>
    <property type="match status" value="1"/>
</dbReference>
<evidence type="ECO:0000256" key="10">
    <source>
        <dbReference type="SAM" id="MobiDB-lite"/>
    </source>
</evidence>
<dbReference type="Pfam" id="PF00297">
    <property type="entry name" value="Ribosomal_L3"/>
    <property type="match status" value="1"/>
</dbReference>
<reference evidence="11 12" key="2">
    <citation type="submission" date="2019-10" db="EMBL/GenBank/DDBJ databases">
        <title>Thermopilla bonchosmolovskayae gen. nov., sp. nov., a moderately thermophilic Chloroflexi bacterium from a Chukotka hot spring (Arctic, Russia), representing a novel classis Thermopillaia, which include previously uncultivated lineage OLB14.</title>
        <authorList>
            <person name="Kochetkova T.V."/>
            <person name="Zayulina K.S."/>
            <person name="Zhigarkov V.S."/>
            <person name="Minaev N.V."/>
            <person name="Novikov A."/>
            <person name="Toshchakov S.V."/>
            <person name="Elcheninov A.G."/>
            <person name="Kublanov I.V."/>
        </authorList>
    </citation>
    <scope>NUCLEOTIDE SEQUENCE [LARGE SCALE GENOMIC DNA]</scope>
    <source>
        <strain evidence="11 12">3753O</strain>
    </source>
</reference>
<comment type="subunit">
    <text evidence="7 9">Part of the 50S ribosomal subunit. Forms a cluster with proteins L14 and L19.</text>
</comment>
<keyword evidence="3 7" id="KW-0694">RNA-binding</keyword>
<dbReference type="InterPro" id="IPR009000">
    <property type="entry name" value="Transl_B-barrel_sf"/>
</dbReference>
<dbReference type="HAMAP" id="MF_01325_B">
    <property type="entry name" value="Ribosomal_uL3_B"/>
    <property type="match status" value="1"/>
</dbReference>
<dbReference type="InterPro" id="IPR000597">
    <property type="entry name" value="Ribosomal_uL3"/>
</dbReference>
<evidence type="ECO:0000256" key="4">
    <source>
        <dbReference type="ARBA" id="ARBA00022980"/>
    </source>
</evidence>
<protein>
    <recommendedName>
        <fullName evidence="6 7">Large ribosomal subunit protein uL3</fullName>
    </recommendedName>
</protein>
<sequence>MTIEGMLGRKLGTTQVFDAQGRLRGVTAVEVGPCYVTLIRTPEKDGYSAIQVGYQEDRRLNKPETGHLRAAGGLKLRHLAEFRTDGTATYSLGDRLGVELFEVGSRVDVTGTSKGRGYQGGVKRHGFRGGPRTHGQSDRHRAPGSIGSGTTPGRVLKGTRMAGHMGAERVTVRNLEVVTRNDEAGIIFVAGSVPGPKGGLVRIRKARKVSK</sequence>
<dbReference type="NCBIfam" id="TIGR03625">
    <property type="entry name" value="L3_bact"/>
    <property type="match status" value="1"/>
</dbReference>
<dbReference type="GO" id="GO:0005840">
    <property type="term" value="C:ribosome"/>
    <property type="evidence" value="ECO:0007669"/>
    <property type="project" value="UniProtKB-KW"/>
</dbReference>
<dbReference type="InterPro" id="IPR019927">
    <property type="entry name" value="Ribosomal_uL3_bac/org-type"/>
</dbReference>
<keyword evidence="12" id="KW-1185">Reference proteome</keyword>
<accession>A0ABX6C4X5</accession>
<reference evidence="11 12" key="1">
    <citation type="submission" date="2019-08" db="EMBL/GenBank/DDBJ databases">
        <authorList>
            <person name="Toschakov S.V."/>
        </authorList>
    </citation>
    <scope>NUCLEOTIDE SEQUENCE [LARGE SCALE GENOMIC DNA]</scope>
    <source>
        <strain evidence="11 12">3753O</strain>
    </source>
</reference>
<evidence type="ECO:0000256" key="6">
    <source>
        <dbReference type="ARBA" id="ARBA00035243"/>
    </source>
</evidence>
<comment type="function">
    <text evidence="7 9">One of the primary rRNA binding proteins, it binds directly near the 3'-end of the 23S rRNA, where it nucleates assembly of the 50S subunit.</text>
</comment>
<dbReference type="PROSITE" id="PS00474">
    <property type="entry name" value="RIBOSOMAL_L3"/>
    <property type="match status" value="1"/>
</dbReference>
<dbReference type="RefSeq" id="WP_158067461.1">
    <property type="nucleotide sequence ID" value="NZ_CP042829.1"/>
</dbReference>
<keyword evidence="5 7" id="KW-0687">Ribonucleoprotein</keyword>
<keyword evidence="2 7" id="KW-0699">rRNA-binding</keyword>
<evidence type="ECO:0000256" key="3">
    <source>
        <dbReference type="ARBA" id="ARBA00022884"/>
    </source>
</evidence>
<evidence type="ECO:0000313" key="12">
    <source>
        <dbReference type="Proteomes" id="UP000326331"/>
    </source>
</evidence>
<keyword evidence="4 7" id="KW-0689">Ribosomal protein</keyword>
<evidence type="ECO:0000256" key="9">
    <source>
        <dbReference type="RuleBase" id="RU003906"/>
    </source>
</evidence>
<dbReference type="InterPro" id="IPR019926">
    <property type="entry name" value="Ribosomal_uL3_CS"/>
</dbReference>
<dbReference type="SUPFAM" id="SSF50447">
    <property type="entry name" value="Translation proteins"/>
    <property type="match status" value="1"/>
</dbReference>
<dbReference type="PANTHER" id="PTHR11229:SF16">
    <property type="entry name" value="LARGE RIBOSOMAL SUBUNIT PROTEIN UL3C"/>
    <property type="match status" value="1"/>
</dbReference>
<dbReference type="EMBL" id="CP042829">
    <property type="protein sequence ID" value="QFG03501.1"/>
    <property type="molecule type" value="Genomic_DNA"/>
</dbReference>
<comment type="similarity">
    <text evidence="1 7 8">Belongs to the universal ribosomal protein uL3 family.</text>
</comment>
<dbReference type="Gene3D" id="3.30.160.810">
    <property type="match status" value="1"/>
</dbReference>
<dbReference type="Gene3D" id="2.40.30.10">
    <property type="entry name" value="Translation factors"/>
    <property type="match status" value="1"/>
</dbReference>
<evidence type="ECO:0000256" key="5">
    <source>
        <dbReference type="ARBA" id="ARBA00023274"/>
    </source>
</evidence>
<evidence type="ECO:0000256" key="8">
    <source>
        <dbReference type="RuleBase" id="RU003905"/>
    </source>
</evidence>
<evidence type="ECO:0000313" key="11">
    <source>
        <dbReference type="EMBL" id="QFG03501.1"/>
    </source>
</evidence>
<evidence type="ECO:0000256" key="7">
    <source>
        <dbReference type="HAMAP-Rule" id="MF_01325"/>
    </source>
</evidence>
<evidence type="ECO:0000256" key="2">
    <source>
        <dbReference type="ARBA" id="ARBA00022730"/>
    </source>
</evidence>
<proteinExistence type="inferred from homology"/>
<name>A0ABX6C4X5_9CHLR</name>
<dbReference type="Proteomes" id="UP000326331">
    <property type="component" value="Chromosome"/>
</dbReference>